<feature type="domain" description="4Fe-4S ferredoxin-type" evidence="8">
    <location>
        <begin position="157"/>
        <end position="186"/>
    </location>
</feature>
<dbReference type="InterPro" id="IPR051684">
    <property type="entry name" value="Electron_Trans/Redox"/>
</dbReference>
<keyword evidence="5" id="KW-0408">Iron</keyword>
<gene>
    <name evidence="9" type="ORF">OMM_04624</name>
</gene>
<keyword evidence="3" id="KW-0479">Metal-binding</keyword>
<reference evidence="10" key="1">
    <citation type="submission" date="2012-11" db="EMBL/GenBank/DDBJ databases">
        <authorList>
            <person name="Lucero-Rivera Y.E."/>
            <person name="Tovar-Ramirez D."/>
        </authorList>
    </citation>
    <scope>NUCLEOTIDE SEQUENCE [LARGE SCALE GENOMIC DNA]</scope>
    <source>
        <strain evidence="10">Araruama</strain>
    </source>
</reference>
<proteinExistence type="predicted"/>
<keyword evidence="6" id="KW-0411">Iron-sulfur</keyword>
<evidence type="ECO:0000256" key="1">
    <source>
        <dbReference type="ARBA" id="ARBA00022448"/>
    </source>
</evidence>
<evidence type="ECO:0000313" key="10">
    <source>
        <dbReference type="Proteomes" id="UP000189670"/>
    </source>
</evidence>
<sequence length="325" mass="37283">MLPYQRTIFVSTGISFVILFSVFLLEMIERRFWCKKMCPLGALLSFISRFSMFRRFPKKLCTTCESCEPHCRMGAFGDQGHHFDSQCSRCLECYQICPQDRVKFIFKLFHKKGMSLNISRRHFVGSTIFGAALPFINAVDAQHKIPHPYLLRPPGALKEKQFQDVCIRCGECMKVCITNALQPTLFETGWTGLFSPRLIPRLGYCEFNCNLCGQVCPTGAIQRLSRDQKHHTVIGKAVFDKNRCLPYAKHTPCIVCEEHCPVYNKAIQYETVFVKDKNGQNIEIKQPYVVEDRCIGCGICENKCPLPGESAIRVRRERLGSHLNY</sequence>
<keyword evidence="1" id="KW-0813">Transport</keyword>
<feature type="domain" description="4Fe-4S ferredoxin-type" evidence="8">
    <location>
        <begin position="285"/>
        <end position="317"/>
    </location>
</feature>
<organism evidence="9 10">
    <name type="scientific">Candidatus Magnetoglobus multicellularis str. Araruama</name>
    <dbReference type="NCBI Taxonomy" id="890399"/>
    <lineage>
        <taxon>Bacteria</taxon>
        <taxon>Pseudomonadati</taxon>
        <taxon>Thermodesulfobacteriota</taxon>
        <taxon>Desulfobacteria</taxon>
        <taxon>Desulfobacterales</taxon>
        <taxon>Desulfobacteraceae</taxon>
        <taxon>Candidatus Magnetoglobus</taxon>
    </lineage>
</organism>
<dbReference type="GO" id="GO:0051539">
    <property type="term" value="F:4 iron, 4 sulfur cluster binding"/>
    <property type="evidence" value="ECO:0007669"/>
    <property type="project" value="UniProtKB-KW"/>
</dbReference>
<dbReference type="Proteomes" id="UP000189670">
    <property type="component" value="Unassembled WGS sequence"/>
</dbReference>
<evidence type="ECO:0000313" key="9">
    <source>
        <dbReference type="EMBL" id="ETR68342.1"/>
    </source>
</evidence>
<dbReference type="Pfam" id="PF12801">
    <property type="entry name" value="Fer4_5"/>
    <property type="match status" value="2"/>
</dbReference>
<comment type="caution">
    <text evidence="9">The sequence shown here is derived from an EMBL/GenBank/DDBJ whole genome shotgun (WGS) entry which is preliminary data.</text>
</comment>
<evidence type="ECO:0000256" key="5">
    <source>
        <dbReference type="ARBA" id="ARBA00023004"/>
    </source>
</evidence>
<keyword evidence="7" id="KW-0472">Membrane</keyword>
<dbReference type="PANTHER" id="PTHR30176:SF3">
    <property type="entry name" value="FERREDOXIN-TYPE PROTEIN NAPH"/>
    <property type="match status" value="1"/>
</dbReference>
<keyword evidence="2" id="KW-0004">4Fe-4S</keyword>
<evidence type="ECO:0000259" key="8">
    <source>
        <dbReference type="PROSITE" id="PS51379"/>
    </source>
</evidence>
<keyword evidence="7" id="KW-1133">Transmembrane helix</keyword>
<accession>A0A1V1P0E9</accession>
<dbReference type="AlphaFoldDB" id="A0A1V1P0E9"/>
<dbReference type="InterPro" id="IPR017900">
    <property type="entry name" value="4Fe4S_Fe_S_CS"/>
</dbReference>
<dbReference type="SUPFAM" id="SSF54862">
    <property type="entry name" value="4Fe-4S ferredoxins"/>
    <property type="match status" value="1"/>
</dbReference>
<keyword evidence="4" id="KW-0249">Electron transport</keyword>
<dbReference type="Gene3D" id="3.30.70.20">
    <property type="match status" value="2"/>
</dbReference>
<keyword evidence="7" id="KW-0812">Transmembrane</keyword>
<dbReference type="PANTHER" id="PTHR30176">
    <property type="entry name" value="FERREDOXIN-TYPE PROTEIN NAPH"/>
    <property type="match status" value="1"/>
</dbReference>
<dbReference type="CDD" id="cd16373">
    <property type="entry name" value="DMSOR_beta_like"/>
    <property type="match status" value="1"/>
</dbReference>
<evidence type="ECO:0000256" key="7">
    <source>
        <dbReference type="SAM" id="Phobius"/>
    </source>
</evidence>
<dbReference type="PROSITE" id="PS51379">
    <property type="entry name" value="4FE4S_FER_2"/>
    <property type="match status" value="4"/>
</dbReference>
<dbReference type="GO" id="GO:0005886">
    <property type="term" value="C:plasma membrane"/>
    <property type="evidence" value="ECO:0007669"/>
    <property type="project" value="TreeGrafter"/>
</dbReference>
<feature type="domain" description="4Fe-4S ferredoxin-type" evidence="8">
    <location>
        <begin position="194"/>
        <end position="227"/>
    </location>
</feature>
<evidence type="ECO:0000256" key="6">
    <source>
        <dbReference type="ARBA" id="ARBA00023014"/>
    </source>
</evidence>
<dbReference type="PROSITE" id="PS00198">
    <property type="entry name" value="4FE4S_FER_1"/>
    <property type="match status" value="1"/>
</dbReference>
<name>A0A1V1P0E9_9BACT</name>
<evidence type="ECO:0000256" key="3">
    <source>
        <dbReference type="ARBA" id="ARBA00022723"/>
    </source>
</evidence>
<protein>
    <submittedName>
        <fullName evidence="9">4Fe-4S ferredoxin iron-sulfur binding domain-containing protein</fullName>
    </submittedName>
</protein>
<dbReference type="GO" id="GO:0046872">
    <property type="term" value="F:metal ion binding"/>
    <property type="evidence" value="ECO:0007669"/>
    <property type="project" value="UniProtKB-KW"/>
</dbReference>
<dbReference type="EMBL" id="ATBP01000989">
    <property type="protein sequence ID" value="ETR68342.1"/>
    <property type="molecule type" value="Genomic_DNA"/>
</dbReference>
<evidence type="ECO:0000256" key="2">
    <source>
        <dbReference type="ARBA" id="ARBA00022485"/>
    </source>
</evidence>
<dbReference type="InterPro" id="IPR017896">
    <property type="entry name" value="4Fe4S_Fe-S-bd"/>
</dbReference>
<feature type="transmembrane region" description="Helical" evidence="7">
    <location>
        <begin position="6"/>
        <end position="25"/>
    </location>
</feature>
<dbReference type="Pfam" id="PF00037">
    <property type="entry name" value="Fer4"/>
    <property type="match status" value="2"/>
</dbReference>
<evidence type="ECO:0000256" key="4">
    <source>
        <dbReference type="ARBA" id="ARBA00022982"/>
    </source>
</evidence>
<feature type="domain" description="4Fe-4S ferredoxin-type" evidence="8">
    <location>
        <begin position="79"/>
        <end position="107"/>
    </location>
</feature>